<name>T5LU72_9HELI</name>
<protein>
    <submittedName>
        <fullName evidence="1">Uncharacterized protein</fullName>
    </submittedName>
</protein>
<keyword evidence="2" id="KW-1185">Reference proteome</keyword>
<dbReference type="EMBL" id="ACDN02000015">
    <property type="protein sequence ID" value="EQM94775.1"/>
    <property type="molecule type" value="Genomic_DNA"/>
</dbReference>
<dbReference type="Proteomes" id="UP000005085">
    <property type="component" value="Unassembled WGS sequence"/>
</dbReference>
<gene>
    <name evidence="1" type="ORF">HRAG_02457</name>
</gene>
<evidence type="ECO:0000313" key="2">
    <source>
        <dbReference type="Proteomes" id="UP000005085"/>
    </source>
</evidence>
<comment type="caution">
    <text evidence="1">The sequence shown here is derived from an EMBL/GenBank/DDBJ whole genome shotgun (WGS) entry which is preliminary data.</text>
</comment>
<dbReference type="AlphaFoldDB" id="T5LU72"/>
<proteinExistence type="predicted"/>
<organism evidence="1 2">
    <name type="scientific">Helicobacter bilis ATCC 43879</name>
    <dbReference type="NCBI Taxonomy" id="613026"/>
    <lineage>
        <taxon>Bacteria</taxon>
        <taxon>Pseudomonadati</taxon>
        <taxon>Campylobacterota</taxon>
        <taxon>Epsilonproteobacteria</taxon>
        <taxon>Campylobacterales</taxon>
        <taxon>Helicobacteraceae</taxon>
        <taxon>Helicobacter</taxon>
    </lineage>
</organism>
<reference evidence="1 2" key="1">
    <citation type="journal article" date="2014" name="Genome Announc.">
        <title>Draft genome sequences of six enterohepatic helicobacter species isolated from humans and one from rhesus macaques.</title>
        <authorList>
            <person name="Shen Z."/>
            <person name="Sheh A."/>
            <person name="Young S.K."/>
            <person name="Abouelliel A."/>
            <person name="Ward D.V."/>
            <person name="Earl A.M."/>
            <person name="Fox J.G."/>
        </authorList>
    </citation>
    <scope>NUCLEOTIDE SEQUENCE [LARGE SCALE GENOMIC DNA]</scope>
    <source>
        <strain evidence="1 2">ATCC 43879</strain>
    </source>
</reference>
<dbReference type="HOGENOM" id="CLU_1445814_0_0_7"/>
<sequence length="170" mass="19919">MSDIEVVGKNGMDISLVSEYSKNILRQIAKRSNNPVVIITDVSRTPLEQAKRMYNLVETNGIKYAKNAVYSYKVHSVLNIYDNLKKENKPKQYIVNHMEQEIRVLISKGYFQHCQDPHIKNTFDISVRSLKNHKEFFRVAEEYKNVNQGFDIIDERRNQAPCYHIEITQP</sequence>
<accession>T5LU72</accession>
<evidence type="ECO:0000313" key="1">
    <source>
        <dbReference type="EMBL" id="EQM94775.1"/>
    </source>
</evidence>